<dbReference type="SUPFAM" id="SSF55961">
    <property type="entry name" value="Bet v1-like"/>
    <property type="match status" value="1"/>
</dbReference>
<dbReference type="GO" id="GO:0004864">
    <property type="term" value="F:protein phosphatase inhibitor activity"/>
    <property type="evidence" value="ECO:0007669"/>
    <property type="project" value="UniProtKB-ARBA"/>
</dbReference>
<dbReference type="FunFam" id="3.30.530.20:FF:000064">
    <property type="entry name" value="Lachrymatory-factor synthase"/>
    <property type="match status" value="1"/>
</dbReference>
<evidence type="ECO:0008006" key="2">
    <source>
        <dbReference type="Google" id="ProtNLM"/>
    </source>
</evidence>
<name>A0A2N9GID2_FAGSY</name>
<dbReference type="CDD" id="cd07821">
    <property type="entry name" value="PYR_PYL_RCAR_like"/>
    <property type="match status" value="1"/>
</dbReference>
<dbReference type="InterPro" id="IPR023393">
    <property type="entry name" value="START-like_dom_sf"/>
</dbReference>
<proteinExistence type="predicted"/>
<sequence length="166" mass="18938">MEQMSQPKWEGKVCTTLTNATADQVWHLYKDFFNFHKWFPSLATCYGIHGTNSEPGCIRYCAGFSIPSNDGDKPVSWSKERLIAVDDDRRSLSYEIVDSNIGFESYVSTVKIVPQGDEGDQDGCMIEWSFTLNKMEGWVLDDLVRKYEVGLQRMAKRMEDGIASLE</sequence>
<dbReference type="Pfam" id="PF10604">
    <property type="entry name" value="Polyketide_cyc2"/>
    <property type="match status" value="1"/>
</dbReference>
<dbReference type="InterPro" id="IPR019587">
    <property type="entry name" value="Polyketide_cyclase/dehydratase"/>
</dbReference>
<organism evidence="1">
    <name type="scientific">Fagus sylvatica</name>
    <name type="common">Beechnut</name>
    <dbReference type="NCBI Taxonomy" id="28930"/>
    <lineage>
        <taxon>Eukaryota</taxon>
        <taxon>Viridiplantae</taxon>
        <taxon>Streptophyta</taxon>
        <taxon>Embryophyta</taxon>
        <taxon>Tracheophyta</taxon>
        <taxon>Spermatophyta</taxon>
        <taxon>Magnoliopsida</taxon>
        <taxon>eudicotyledons</taxon>
        <taxon>Gunneridae</taxon>
        <taxon>Pentapetalae</taxon>
        <taxon>rosids</taxon>
        <taxon>fabids</taxon>
        <taxon>Fagales</taxon>
        <taxon>Fagaceae</taxon>
        <taxon>Fagus</taxon>
    </lineage>
</organism>
<evidence type="ECO:0000313" key="1">
    <source>
        <dbReference type="EMBL" id="SPC99189.1"/>
    </source>
</evidence>
<dbReference type="PANTHER" id="PTHR33789:SF15">
    <property type="entry name" value="LACHRYMATORY-FACTOR SYNTHASE"/>
    <property type="match status" value="1"/>
</dbReference>
<gene>
    <name evidence="1" type="ORF">FSB_LOCUS27071</name>
</gene>
<dbReference type="Gene3D" id="3.30.530.20">
    <property type="match status" value="1"/>
</dbReference>
<reference evidence="1" key="1">
    <citation type="submission" date="2018-02" db="EMBL/GenBank/DDBJ databases">
        <authorList>
            <person name="Cohen D.B."/>
            <person name="Kent A.D."/>
        </authorList>
    </citation>
    <scope>NUCLEOTIDE SEQUENCE</scope>
</reference>
<accession>A0A2N9GID2</accession>
<dbReference type="InterPro" id="IPR053249">
    <property type="entry name" value="LFS"/>
</dbReference>
<dbReference type="EMBL" id="OIVN01001946">
    <property type="protein sequence ID" value="SPC99189.1"/>
    <property type="molecule type" value="Genomic_DNA"/>
</dbReference>
<dbReference type="PANTHER" id="PTHR33789">
    <property type="entry name" value="LACHRYMATORY-FACTOR SYNTHASE"/>
    <property type="match status" value="1"/>
</dbReference>
<dbReference type="AlphaFoldDB" id="A0A2N9GID2"/>
<protein>
    <recommendedName>
        <fullName evidence="2">Bet v I/Major latex protein domain-containing protein</fullName>
    </recommendedName>
</protein>